<reference evidence="5" key="2">
    <citation type="submission" date="2017-02" db="EMBL/GenBank/DDBJ databases">
        <title>Sunflower complete genome.</title>
        <authorList>
            <person name="Langlade N."/>
            <person name="Munos S."/>
        </authorList>
    </citation>
    <scope>NUCLEOTIDE SEQUENCE [LARGE SCALE GENOMIC DNA]</scope>
    <source>
        <tissue evidence="5">Leaves</tissue>
    </source>
</reference>
<dbReference type="EMBL" id="CM007902">
    <property type="protein sequence ID" value="OTG02949.1"/>
    <property type="molecule type" value="Genomic_DNA"/>
</dbReference>
<evidence type="ECO:0000313" key="5">
    <source>
        <dbReference type="EMBL" id="OTG02949.1"/>
    </source>
</evidence>
<keyword evidence="2 5" id="KW-0808">Transferase</keyword>
<evidence type="ECO:0000313" key="6">
    <source>
        <dbReference type="Proteomes" id="UP000215914"/>
    </source>
</evidence>
<accession>A0A251SWG2</accession>
<evidence type="ECO:0000256" key="3">
    <source>
        <dbReference type="ARBA" id="ARBA00023315"/>
    </source>
</evidence>
<reference evidence="4" key="3">
    <citation type="submission" date="2020-06" db="EMBL/GenBank/DDBJ databases">
        <title>Helianthus annuus Genome sequencing and assembly Release 2.</title>
        <authorList>
            <person name="Gouzy J."/>
            <person name="Langlade N."/>
            <person name="Munos S."/>
        </authorList>
    </citation>
    <scope>NUCLEOTIDE SEQUENCE</scope>
    <source>
        <tissue evidence="4">Leaves</tissue>
    </source>
</reference>
<dbReference type="Gene3D" id="3.30.559.10">
    <property type="entry name" value="Chloramphenicol acetyltransferase-like domain"/>
    <property type="match status" value="2"/>
</dbReference>
<reference evidence="4 6" key="1">
    <citation type="journal article" date="2017" name="Nature">
        <title>The sunflower genome provides insights into oil metabolism, flowering and Asterid evolution.</title>
        <authorList>
            <person name="Badouin H."/>
            <person name="Gouzy J."/>
            <person name="Grassa C.J."/>
            <person name="Murat F."/>
            <person name="Staton S.E."/>
            <person name="Cottret L."/>
            <person name="Lelandais-Briere C."/>
            <person name="Owens G.L."/>
            <person name="Carrere S."/>
            <person name="Mayjonade B."/>
            <person name="Legrand L."/>
            <person name="Gill N."/>
            <person name="Kane N.C."/>
            <person name="Bowers J.E."/>
            <person name="Hubner S."/>
            <person name="Bellec A."/>
            <person name="Berard A."/>
            <person name="Berges H."/>
            <person name="Blanchet N."/>
            <person name="Boniface M.C."/>
            <person name="Brunel D."/>
            <person name="Catrice O."/>
            <person name="Chaidir N."/>
            <person name="Claudel C."/>
            <person name="Donnadieu C."/>
            <person name="Faraut T."/>
            <person name="Fievet G."/>
            <person name="Helmstetter N."/>
            <person name="King M."/>
            <person name="Knapp S.J."/>
            <person name="Lai Z."/>
            <person name="Le Paslier M.C."/>
            <person name="Lippi Y."/>
            <person name="Lorenzon L."/>
            <person name="Mandel J.R."/>
            <person name="Marage G."/>
            <person name="Marchand G."/>
            <person name="Marquand E."/>
            <person name="Bret-Mestries E."/>
            <person name="Morien E."/>
            <person name="Nambeesan S."/>
            <person name="Nguyen T."/>
            <person name="Pegot-Espagnet P."/>
            <person name="Pouilly N."/>
            <person name="Raftis F."/>
            <person name="Sallet E."/>
            <person name="Schiex T."/>
            <person name="Thomas J."/>
            <person name="Vandecasteele C."/>
            <person name="Vares D."/>
            <person name="Vear F."/>
            <person name="Vautrin S."/>
            <person name="Crespi M."/>
            <person name="Mangin B."/>
            <person name="Burke J.M."/>
            <person name="Salse J."/>
            <person name="Munos S."/>
            <person name="Vincourt P."/>
            <person name="Rieseberg L.H."/>
            <person name="Langlade N.B."/>
        </authorList>
    </citation>
    <scope>NUCLEOTIDE SEQUENCE [LARGE SCALE GENOMIC DNA]</scope>
    <source>
        <strain evidence="6">cv. SF193</strain>
        <tissue evidence="4">Leaves</tissue>
    </source>
</reference>
<evidence type="ECO:0000313" key="4">
    <source>
        <dbReference type="EMBL" id="KAF5775199.1"/>
    </source>
</evidence>
<dbReference type="AlphaFoldDB" id="A0A251SWG2"/>
<dbReference type="OMA" id="YLFIMAD"/>
<keyword evidence="3 4" id="KW-0012">Acyltransferase</keyword>
<keyword evidence="6" id="KW-1185">Reference proteome</keyword>
<dbReference type="EMBL" id="MNCJ02000328">
    <property type="protein sequence ID" value="KAF5775199.1"/>
    <property type="molecule type" value="Genomic_DNA"/>
</dbReference>
<comment type="similarity">
    <text evidence="1">Belongs to the plant acyltransferase family.</text>
</comment>
<dbReference type="PANTHER" id="PTHR31623:SF86">
    <property type="entry name" value="DEACETYLVINDOLINE O-ACETYLTRANSFERASE"/>
    <property type="match status" value="1"/>
</dbReference>
<protein>
    <submittedName>
        <fullName evidence="4">Deacetylvindoline O-acetyltransferase</fullName>
        <ecNumber evidence="4">2.3.1.107</ecNumber>
    </submittedName>
    <submittedName>
        <fullName evidence="5">Putative transferase, Chloramphenicol acetyltransferase-like domain protein</fullName>
    </submittedName>
</protein>
<organism evidence="5 6">
    <name type="scientific">Helianthus annuus</name>
    <name type="common">Common sunflower</name>
    <dbReference type="NCBI Taxonomy" id="4232"/>
    <lineage>
        <taxon>Eukaryota</taxon>
        <taxon>Viridiplantae</taxon>
        <taxon>Streptophyta</taxon>
        <taxon>Embryophyta</taxon>
        <taxon>Tracheophyta</taxon>
        <taxon>Spermatophyta</taxon>
        <taxon>Magnoliopsida</taxon>
        <taxon>eudicotyledons</taxon>
        <taxon>Gunneridae</taxon>
        <taxon>Pentapetalae</taxon>
        <taxon>asterids</taxon>
        <taxon>campanulids</taxon>
        <taxon>Asterales</taxon>
        <taxon>Asteraceae</taxon>
        <taxon>Asteroideae</taxon>
        <taxon>Heliantheae alliance</taxon>
        <taxon>Heliantheae</taxon>
        <taxon>Helianthus</taxon>
    </lineage>
</organism>
<dbReference type="Proteomes" id="UP000215914">
    <property type="component" value="Chromosome 13"/>
</dbReference>
<gene>
    <name evidence="5" type="ORF">HannXRQ_Chr13g0418701</name>
    <name evidence="4" type="ORF">HanXRQr2_Chr13g0609441</name>
</gene>
<dbReference type="GO" id="GO:0047162">
    <property type="term" value="F:17-O-deacetylvindoline O-acetyltransferase activity"/>
    <property type="evidence" value="ECO:0007669"/>
    <property type="project" value="UniProtKB-EC"/>
</dbReference>
<evidence type="ECO:0000256" key="2">
    <source>
        <dbReference type="ARBA" id="ARBA00022679"/>
    </source>
</evidence>
<dbReference type="Pfam" id="PF02458">
    <property type="entry name" value="Transferase"/>
    <property type="match status" value="1"/>
</dbReference>
<proteinExistence type="inferred from homology"/>
<dbReference type="OrthoDB" id="1932220at2759"/>
<dbReference type="PANTHER" id="PTHR31623">
    <property type="entry name" value="F21J9.9"/>
    <property type="match status" value="1"/>
</dbReference>
<dbReference type="Gramene" id="mRNA:HanXRQr2_Chr13g0609441">
    <property type="protein sequence ID" value="CDS:HanXRQr2_Chr13g0609441.1"/>
    <property type="gene ID" value="HanXRQr2_Chr13g0609441"/>
</dbReference>
<dbReference type="InterPro" id="IPR023213">
    <property type="entry name" value="CAT-like_dom_sf"/>
</dbReference>
<sequence length="227" mass="25132">MVLKKLLSQCLTKYYHFAGRLPTHTTPYIDCNDEGVVFFEARNNSKLDEFQLSSVLDGNLDNLFPGDMVCYNSPRNTNLVGVQLNHFACGGSGLAISMSHLVGDGCTLTSFMNYWASVARYGSPDHEEVLPLNPHFIHFPRTSSPLAEAPDMSQQHAVLSTHVMRKFVFPNSKLSYLKKAVVSITNDIPTRVEVLTSLLYKAAVAVATTNAGCFKPSYLFIMADTRT</sequence>
<dbReference type="InParanoid" id="A0A251SWG2"/>
<dbReference type="EC" id="2.3.1.107" evidence="4"/>
<name>A0A251SWG2_HELAN</name>
<evidence type="ECO:0000256" key="1">
    <source>
        <dbReference type="ARBA" id="ARBA00009861"/>
    </source>
</evidence>